<evidence type="ECO:0000313" key="3">
    <source>
        <dbReference type="EMBL" id="HFQ78179.1"/>
    </source>
</evidence>
<organism evidence="4">
    <name type="scientific">Ignisphaera aggregans</name>
    <dbReference type="NCBI Taxonomy" id="334771"/>
    <lineage>
        <taxon>Archaea</taxon>
        <taxon>Thermoproteota</taxon>
        <taxon>Thermoprotei</taxon>
        <taxon>Desulfurococcales</taxon>
        <taxon>Desulfurococcaceae</taxon>
        <taxon>Ignisphaera</taxon>
    </lineage>
</organism>
<feature type="domain" description="PF0610-like rubredoxin-like zinc beta-ribbon C-terminal" evidence="2">
    <location>
        <begin position="52"/>
        <end position="89"/>
    </location>
</feature>
<gene>
    <name evidence="3" type="ORF">ENT99_00550</name>
    <name evidence="4" type="ORF">ENU64_01090</name>
</gene>
<dbReference type="AlphaFoldDB" id="A0A7J3MWW9"/>
<dbReference type="PANTHER" id="PTHR40663:SF2">
    <property type="entry name" value="TRANSCRIPTIONAL REGULATOR"/>
    <property type="match status" value="1"/>
</dbReference>
<evidence type="ECO:0000259" key="1">
    <source>
        <dbReference type="Pfam" id="PF21476"/>
    </source>
</evidence>
<comment type="caution">
    <text evidence="4">The sequence shown here is derived from an EMBL/GenBank/DDBJ whole genome shotgun (WGS) entry which is preliminary data.</text>
</comment>
<reference evidence="4" key="1">
    <citation type="journal article" date="2020" name="mSystems">
        <title>Genome- and Community-Level Interaction Insights into Carbon Utilization and Element Cycling Functions of Hydrothermarchaeota in Hydrothermal Sediment.</title>
        <authorList>
            <person name="Zhou Z."/>
            <person name="Liu Y."/>
            <person name="Xu W."/>
            <person name="Pan J."/>
            <person name="Luo Z.H."/>
            <person name="Li M."/>
        </authorList>
    </citation>
    <scope>NUCLEOTIDE SEQUENCE [LARGE SCALE GENOMIC DNA]</scope>
    <source>
        <strain evidence="3">SpSt-629</strain>
        <strain evidence="4">SpSt-688</strain>
    </source>
</reference>
<protein>
    <submittedName>
        <fullName evidence="4">Transcriptional regulator</fullName>
    </submittedName>
</protein>
<dbReference type="InterPro" id="IPR036390">
    <property type="entry name" value="WH_DNA-bd_sf"/>
</dbReference>
<dbReference type="InterPro" id="IPR038767">
    <property type="entry name" value="PF0610-like"/>
</dbReference>
<dbReference type="EMBL" id="DTAU01000015">
    <property type="protein sequence ID" value="HFQ78179.1"/>
    <property type="molecule type" value="Genomic_DNA"/>
</dbReference>
<dbReference type="PANTHER" id="PTHR40663">
    <property type="match status" value="1"/>
</dbReference>
<evidence type="ECO:0000259" key="2">
    <source>
        <dbReference type="Pfam" id="PF23470"/>
    </source>
</evidence>
<sequence>MKLLEATEAPLSAEEIAQIMGIDVYDVYEHLAHIAKTVRRQSGNKKLLLMLPARCRKCGYVFSELDRPRKPSRCPRCRSEWIEPPKFVIGNR</sequence>
<dbReference type="SUPFAM" id="SSF46785">
    <property type="entry name" value="Winged helix' DNA-binding domain"/>
    <property type="match status" value="1"/>
</dbReference>
<accession>A0A7J3MWW9</accession>
<proteinExistence type="predicted"/>
<evidence type="ECO:0000313" key="4">
    <source>
        <dbReference type="EMBL" id="HGT98011.1"/>
    </source>
</evidence>
<name>A0A7J3MWW9_9CREN</name>
<dbReference type="EMBL" id="DTDH01000027">
    <property type="protein sequence ID" value="HGT98011.1"/>
    <property type="molecule type" value="Genomic_DNA"/>
</dbReference>
<dbReference type="Pfam" id="PF23470">
    <property type="entry name" value="Zn_ribbon_PF0610"/>
    <property type="match status" value="1"/>
</dbReference>
<feature type="domain" description="PF0610-like winged HTH N-terminal" evidence="1">
    <location>
        <begin position="1"/>
        <end position="41"/>
    </location>
</feature>
<dbReference type="InterPro" id="IPR057022">
    <property type="entry name" value="PF0610-like_Zn_ribbon_C"/>
</dbReference>
<dbReference type="Pfam" id="PF21476">
    <property type="entry name" value="PF0610-like_N"/>
    <property type="match status" value="1"/>
</dbReference>
<dbReference type="InterPro" id="IPR049159">
    <property type="entry name" value="PF0610-like_wHTH_N"/>
</dbReference>